<evidence type="ECO:0000256" key="3">
    <source>
        <dbReference type="ARBA" id="ARBA00022833"/>
    </source>
</evidence>
<evidence type="ECO:0000313" key="6">
    <source>
        <dbReference type="EMBL" id="MFC4349896.1"/>
    </source>
</evidence>
<dbReference type="EMBL" id="JBHSCR010000036">
    <property type="protein sequence ID" value="MFC4349896.1"/>
    <property type="molecule type" value="Genomic_DNA"/>
</dbReference>
<dbReference type="Gene3D" id="3.90.1590.10">
    <property type="entry name" value="glutathione-dependent formaldehyde- activating enzyme (gfa)"/>
    <property type="match status" value="1"/>
</dbReference>
<dbReference type="SUPFAM" id="SSF51316">
    <property type="entry name" value="Mss4-like"/>
    <property type="match status" value="1"/>
</dbReference>
<dbReference type="InterPro" id="IPR006913">
    <property type="entry name" value="CENP-V/GFA"/>
</dbReference>
<reference evidence="7" key="1">
    <citation type="journal article" date="2019" name="Int. J. Syst. Evol. Microbiol.">
        <title>The Global Catalogue of Microorganisms (GCM) 10K type strain sequencing project: providing services to taxonomists for standard genome sequencing and annotation.</title>
        <authorList>
            <consortium name="The Broad Institute Genomics Platform"/>
            <consortium name="The Broad Institute Genome Sequencing Center for Infectious Disease"/>
            <person name="Wu L."/>
            <person name="Ma J."/>
        </authorList>
    </citation>
    <scope>NUCLEOTIDE SEQUENCE [LARGE SCALE GENOMIC DNA]</scope>
    <source>
        <strain evidence="7">CGMCC 1.15304</strain>
    </source>
</reference>
<organism evidence="6 7">
    <name type="scientific">Kordiimonas lipolytica</name>
    <dbReference type="NCBI Taxonomy" id="1662421"/>
    <lineage>
        <taxon>Bacteria</taxon>
        <taxon>Pseudomonadati</taxon>
        <taxon>Pseudomonadota</taxon>
        <taxon>Alphaproteobacteria</taxon>
        <taxon>Kordiimonadales</taxon>
        <taxon>Kordiimonadaceae</taxon>
        <taxon>Kordiimonas</taxon>
    </lineage>
</organism>
<dbReference type="InterPro" id="IPR011057">
    <property type="entry name" value="Mss4-like_sf"/>
</dbReference>
<evidence type="ECO:0000259" key="5">
    <source>
        <dbReference type="PROSITE" id="PS51891"/>
    </source>
</evidence>
<protein>
    <submittedName>
        <fullName evidence="6">GFA family protein</fullName>
    </submittedName>
</protein>
<comment type="similarity">
    <text evidence="1">Belongs to the Gfa family.</text>
</comment>
<evidence type="ECO:0000256" key="2">
    <source>
        <dbReference type="ARBA" id="ARBA00022723"/>
    </source>
</evidence>
<proteinExistence type="inferred from homology"/>
<keyword evidence="3" id="KW-0862">Zinc</keyword>
<sequence>MTGEFEGRCTCGQVHYRMTSVPLVVHCCHCSWCQRESGGAFALNALIESDRLEVIKGGLARLDVPSESGKGQILIKCPDCLTTLWSHYAGMGEQVSFVRVGTLEDPAALPPDVHIFTNSKQPWVTLGSGTPAMPEYYRKADIWKPDAIQRFNTLIGKIREP</sequence>
<name>A0ABV8UF33_9PROT</name>
<feature type="domain" description="CENP-V/GFA" evidence="5">
    <location>
        <begin position="5"/>
        <end position="124"/>
    </location>
</feature>
<keyword evidence="2" id="KW-0479">Metal-binding</keyword>
<evidence type="ECO:0000256" key="1">
    <source>
        <dbReference type="ARBA" id="ARBA00005495"/>
    </source>
</evidence>
<keyword evidence="7" id="KW-1185">Reference proteome</keyword>
<dbReference type="PANTHER" id="PTHR33337">
    <property type="entry name" value="GFA DOMAIN-CONTAINING PROTEIN"/>
    <property type="match status" value="1"/>
</dbReference>
<comment type="caution">
    <text evidence="6">The sequence shown here is derived from an EMBL/GenBank/DDBJ whole genome shotgun (WGS) entry which is preliminary data.</text>
</comment>
<dbReference type="PANTHER" id="PTHR33337:SF33">
    <property type="entry name" value="CENP-V_GFA DOMAIN-CONTAINING PROTEIN"/>
    <property type="match status" value="1"/>
</dbReference>
<dbReference type="Pfam" id="PF04828">
    <property type="entry name" value="GFA"/>
    <property type="match status" value="1"/>
</dbReference>
<keyword evidence="4" id="KW-0456">Lyase</keyword>
<dbReference type="Proteomes" id="UP001595776">
    <property type="component" value="Unassembled WGS sequence"/>
</dbReference>
<evidence type="ECO:0000256" key="4">
    <source>
        <dbReference type="ARBA" id="ARBA00023239"/>
    </source>
</evidence>
<accession>A0ABV8UF33</accession>
<dbReference type="RefSeq" id="WP_068144317.1">
    <property type="nucleotide sequence ID" value="NZ_JBHSCR010000036.1"/>
</dbReference>
<dbReference type="PROSITE" id="PS51891">
    <property type="entry name" value="CENP_V_GFA"/>
    <property type="match status" value="1"/>
</dbReference>
<evidence type="ECO:0000313" key="7">
    <source>
        <dbReference type="Proteomes" id="UP001595776"/>
    </source>
</evidence>
<gene>
    <name evidence="6" type="ORF">ACFO5Q_18750</name>
</gene>